<organism evidence="2 4">
    <name type="scientific">Vibrio europaeus</name>
    <dbReference type="NCBI Taxonomy" id="300876"/>
    <lineage>
        <taxon>Bacteria</taxon>
        <taxon>Pseudomonadati</taxon>
        <taxon>Pseudomonadota</taxon>
        <taxon>Gammaproteobacteria</taxon>
        <taxon>Vibrionales</taxon>
        <taxon>Vibrionaceae</taxon>
        <taxon>Vibrio</taxon>
        <taxon>Vibrio oreintalis group</taxon>
    </lineage>
</organism>
<dbReference type="Pfam" id="PF15656">
    <property type="entry name" value="Tox-HDC"/>
    <property type="match status" value="1"/>
</dbReference>
<dbReference type="EMBL" id="CP053543">
    <property type="protein sequence ID" value="QJY38365.1"/>
    <property type="molecule type" value="Genomic_DNA"/>
</dbReference>
<evidence type="ECO:0000313" key="5">
    <source>
        <dbReference type="Proteomes" id="UP000501443"/>
    </source>
</evidence>
<dbReference type="Proteomes" id="UP000094761">
    <property type="component" value="Unassembled WGS sequence"/>
</dbReference>
<evidence type="ECO:0000313" key="6">
    <source>
        <dbReference type="Proteomes" id="UP001150001"/>
    </source>
</evidence>
<proteinExistence type="predicted"/>
<protein>
    <submittedName>
        <fullName evidence="2">Uncharacterized protein</fullName>
    </submittedName>
</protein>
<dbReference type="Proteomes" id="UP001150001">
    <property type="component" value="Unassembled WGS sequence"/>
</dbReference>
<dbReference type="RefSeq" id="WP_069668668.1">
    <property type="nucleotide sequence ID" value="NZ_CP053543.1"/>
</dbReference>
<dbReference type="AlphaFoldDB" id="A0A178J5S3"/>
<sequence length="202" mass="22881">MFEVVPRNDQRTPLSLMNDHLISCPDDPWTTCPWVKVGKLYLSVTQTANSSWPTLARHLNHPGGYVVFSGRHGTQAGQAVDSSTGQFNKKYVIEKQFYLDDLKAAKEFGTKVEVVDVATLNTTEKLKSATLGKMSQGKVVIYAWCHSMFSMMDHNEDMYDDIYNKRKGAGPLRNYVVESRAMTLVNQSVRALSTEWYSWSKD</sequence>
<dbReference type="InterPro" id="IPR028897">
    <property type="entry name" value="Tox-HDC_dom"/>
</dbReference>
<gene>
    <name evidence="2" type="ORF">AZ468_18170</name>
    <name evidence="3" type="ORF">HOO69_17450</name>
    <name evidence="1" type="ORF">OPW20_06365</name>
</gene>
<evidence type="ECO:0000313" key="1">
    <source>
        <dbReference type="EMBL" id="MDC5739682.1"/>
    </source>
</evidence>
<dbReference type="EMBL" id="JAPFIT010000010">
    <property type="protein sequence ID" value="MDC5739682.1"/>
    <property type="molecule type" value="Genomic_DNA"/>
</dbReference>
<name>A0A178J5S3_9VIBR</name>
<evidence type="ECO:0000313" key="3">
    <source>
        <dbReference type="EMBL" id="QJY38365.1"/>
    </source>
</evidence>
<dbReference type="Proteomes" id="UP000501443">
    <property type="component" value="Chromosome 2"/>
</dbReference>
<evidence type="ECO:0000313" key="4">
    <source>
        <dbReference type="Proteomes" id="UP000094761"/>
    </source>
</evidence>
<accession>A0A178J5S3</accession>
<reference evidence="2 4" key="1">
    <citation type="submission" date="2016-03" db="EMBL/GenBank/DDBJ databases">
        <title>Draft genome sequence of the Vibrio tubiashii subs. europaeus.</title>
        <authorList>
            <person name="Spinard E."/>
            <person name="Dubert J."/>
            <person name="Nelson D.R."/>
            <person name="Barja J.L."/>
        </authorList>
    </citation>
    <scope>NUCLEOTIDE SEQUENCE [LARGE SCALE GENOMIC DNA]</scope>
    <source>
        <strain evidence="4">PP-638</strain>
        <strain evidence="2">PP2-638</strain>
    </source>
</reference>
<reference evidence="1" key="3">
    <citation type="submission" date="2022-11" db="EMBL/GenBank/DDBJ databases">
        <title>Role of the vibriolysin VemA secreted by the emergent pathogen Vibrio europaeus in the colonization of Manila clam mucus.</title>
        <authorList>
            <person name="Martinez C."/>
            <person name="Rodriguez S."/>
            <person name="Vences A."/>
            <person name="Barja J.L."/>
            <person name="Toranzo A.E."/>
            <person name="Dubert J."/>
        </authorList>
    </citation>
    <scope>NUCLEOTIDE SEQUENCE</scope>
    <source>
        <strain evidence="1">3454</strain>
    </source>
</reference>
<reference evidence="3 5" key="2">
    <citation type="submission" date="2020-05" db="EMBL/GenBank/DDBJ databases">
        <title>First description outside Europe of the emergent pathogen for shellfish aquaculture Vibrio europaeus.</title>
        <authorList>
            <person name="Dubert J."/>
            <person name="Rojas R."/>
        </authorList>
    </citation>
    <scope>NUCLEOTIDE SEQUENCE [LARGE SCALE GENOMIC DNA]</scope>
    <source>
        <strain evidence="3 5">NPI-1</strain>
    </source>
</reference>
<keyword evidence="6" id="KW-1185">Reference proteome</keyword>
<dbReference type="OrthoDB" id="7065484at2"/>
<dbReference type="EMBL" id="LUAX01000007">
    <property type="protein sequence ID" value="OAM97473.1"/>
    <property type="molecule type" value="Genomic_DNA"/>
</dbReference>
<evidence type="ECO:0000313" key="2">
    <source>
        <dbReference type="EMBL" id="OAM97473.1"/>
    </source>
</evidence>
<dbReference type="GeneID" id="78077651"/>